<dbReference type="Pfam" id="PF16075">
    <property type="entry name" value="DUF4815"/>
    <property type="match status" value="1"/>
</dbReference>
<dbReference type="RefSeq" id="WP_103904411.1">
    <property type="nucleotide sequence ID" value="NZ_PQWB01000164.1"/>
</dbReference>
<feature type="domain" description="DUF4815" evidence="1">
    <location>
        <begin position="9"/>
        <end position="576"/>
    </location>
</feature>
<keyword evidence="3" id="KW-1185">Reference proteome</keyword>
<dbReference type="OrthoDB" id="2463879at2"/>
<sequence length="646" mass="68216">MSNMPDGYYNRFDPAKHFDAHLFRVGYAVQAAEFNEVQSGLAARIQGVADAMFRDGNVVRDARIVVQADSGATVCEAGAVYLKGAVRGVAPKQLTLPVVGVIAVGLYLQESVVTELEDPSLRDPAVGARNYQEAGAARLKVEAVWGYAGDGQPGEFFPVYQVENGVLRAKEPPPQLDGVTQALARYDRDSSGGSYVVSGLTVAAAADLPTGEQVYTVSEGRARVNGYGVELNTSRRLVYAAAPDLRQIDSEPHTSASGDAQRINLDRSPVAAISQVRITKEVTVTLTHGGYTGAQDPLPDTSVISVLEVKQGATVYAAGTDYKLSAGKLDWSLPGNEPAPGSTYTARYQFIAAAQPAQADATGFTVAGAVPGSLVLVSYSQKLPRIDRLAIGADGKLVWIKGVAADWNPQPPTVPAALLPLASVAQNWSGDRQVGNDGVRVVPMSDLAGLQGRLDHMAELIAQQGLTADAQLREAGTKKGLFVDPFLSDSMRDAGIAQSAAIVGGELTLPIRASVSAMPGDVATRVSLDFSLSPVLEQPMHTGSMKVNPYMAFDPLPAPVTLTPAVDRWTETQTSWASPMTERLTIGYGNRSSISQSTDDMLLSTSRKPIETLRAIDVSFTVSGFGPNEALSSLKFDGISLAPAAQ</sequence>
<evidence type="ECO:0000313" key="3">
    <source>
        <dbReference type="Proteomes" id="UP000237082"/>
    </source>
</evidence>
<reference evidence="3" key="1">
    <citation type="submission" date="2018-02" db="EMBL/GenBank/DDBJ databases">
        <authorList>
            <person name="O'Hara-Hanley K."/>
            <person name="Soby S."/>
        </authorList>
    </citation>
    <scope>NUCLEOTIDE SEQUENCE [LARGE SCALE GENOMIC DNA]</scope>
    <source>
        <strain evidence="3">MWU14-2602</strain>
    </source>
</reference>
<dbReference type="EMBL" id="PQWB01000164">
    <property type="protein sequence ID" value="POZ60174.1"/>
    <property type="molecule type" value="Genomic_DNA"/>
</dbReference>
<proteinExistence type="predicted"/>
<evidence type="ECO:0000313" key="2">
    <source>
        <dbReference type="EMBL" id="POZ60174.1"/>
    </source>
</evidence>
<dbReference type="Proteomes" id="UP000237082">
    <property type="component" value="Unassembled WGS sequence"/>
</dbReference>
<dbReference type="InterPro" id="IPR032096">
    <property type="entry name" value="DUF4815"/>
</dbReference>
<comment type="caution">
    <text evidence="2">The sequence shown here is derived from an EMBL/GenBank/DDBJ whole genome shotgun (WGS) entry which is preliminary data.</text>
</comment>
<organism evidence="2 3">
    <name type="scientific">Chromobacterium alticapitis</name>
    <dbReference type="NCBI Taxonomy" id="2073169"/>
    <lineage>
        <taxon>Bacteria</taxon>
        <taxon>Pseudomonadati</taxon>
        <taxon>Pseudomonadota</taxon>
        <taxon>Betaproteobacteria</taxon>
        <taxon>Neisseriales</taxon>
        <taxon>Chromobacteriaceae</taxon>
        <taxon>Chromobacterium</taxon>
    </lineage>
</organism>
<protein>
    <submittedName>
        <fullName evidence="2">DUF4815 domain-containing protein</fullName>
    </submittedName>
</protein>
<name>A0A2S5DAW4_9NEIS</name>
<dbReference type="AlphaFoldDB" id="A0A2S5DAW4"/>
<evidence type="ECO:0000259" key="1">
    <source>
        <dbReference type="Pfam" id="PF16075"/>
    </source>
</evidence>
<gene>
    <name evidence="2" type="ORF">C2I19_20335</name>
</gene>
<accession>A0A2S5DAW4</accession>